<dbReference type="PANTHER" id="PTHR30469">
    <property type="entry name" value="MULTIDRUG RESISTANCE PROTEIN MDTA"/>
    <property type="match status" value="1"/>
</dbReference>
<dbReference type="EMBL" id="JADIKM010000003">
    <property type="protein sequence ID" value="MFK2904915.1"/>
    <property type="molecule type" value="Genomic_DNA"/>
</dbReference>
<protein>
    <submittedName>
        <fullName evidence="5">Efflux RND transporter periplasmic adaptor subunit</fullName>
    </submittedName>
</protein>
<feature type="domain" description="CzcB-like barrel-sandwich hybrid" evidence="4">
    <location>
        <begin position="53"/>
        <end position="199"/>
    </location>
</feature>
<evidence type="ECO:0000256" key="3">
    <source>
        <dbReference type="SAM" id="SignalP"/>
    </source>
</evidence>
<name>A0ABW8JXE5_9GAMM</name>
<dbReference type="Gene3D" id="2.40.50.100">
    <property type="match status" value="1"/>
</dbReference>
<dbReference type="InterPro" id="IPR058647">
    <property type="entry name" value="BSH_CzcB-like"/>
</dbReference>
<evidence type="ECO:0000256" key="2">
    <source>
        <dbReference type="SAM" id="Coils"/>
    </source>
</evidence>
<organism evidence="5 6">
    <name type="scientific">Dyella ginsengisoli</name>
    <dbReference type="NCBI Taxonomy" id="363848"/>
    <lineage>
        <taxon>Bacteria</taxon>
        <taxon>Pseudomonadati</taxon>
        <taxon>Pseudomonadota</taxon>
        <taxon>Gammaproteobacteria</taxon>
        <taxon>Lysobacterales</taxon>
        <taxon>Rhodanobacteraceae</taxon>
        <taxon>Dyella</taxon>
    </lineage>
</organism>
<sequence length="297" mass="32380">MTRLPAATAAFVRVARTRHILVRGLIGALSLACAQSLHATSSYDCLIEPAETVELGTAVGGVLDHVYVKRGDRVKQGQLLAALDSRAEQAAAALALYKSRLAGPTDLAQAKIEFSTRKFQRRRDMAADKLLPQQDSDDAEAELRQAQGELKTAQENREVARLEYLQQQSQLALRVVKSPFSGVVVDEMIWPGETVEPGAAKHAIVKLARLDPLRVRVILPMQDFGQFTPGMSATIVPEIQPGKSYSAKVSSVDPTIDATSGTFVVFLDLPNRRFDMPSGVKCRATFDTTHSKRKTSP</sequence>
<keyword evidence="6" id="KW-1185">Reference proteome</keyword>
<gene>
    <name evidence="5" type="ORF">ISP17_13220</name>
</gene>
<feature type="signal peptide" evidence="3">
    <location>
        <begin position="1"/>
        <end position="39"/>
    </location>
</feature>
<evidence type="ECO:0000256" key="1">
    <source>
        <dbReference type="ARBA" id="ARBA00009477"/>
    </source>
</evidence>
<dbReference type="Proteomes" id="UP001620460">
    <property type="component" value="Unassembled WGS sequence"/>
</dbReference>
<evidence type="ECO:0000313" key="6">
    <source>
        <dbReference type="Proteomes" id="UP001620460"/>
    </source>
</evidence>
<reference evidence="5 6" key="1">
    <citation type="submission" date="2020-10" db="EMBL/GenBank/DDBJ databases">
        <title>Phylogeny of dyella-like bacteria.</title>
        <authorList>
            <person name="Fu J."/>
        </authorList>
    </citation>
    <scope>NUCLEOTIDE SEQUENCE [LARGE SCALE GENOMIC DNA]</scope>
    <source>
        <strain evidence="5 6">Gsoil3046</strain>
    </source>
</reference>
<dbReference type="NCBIfam" id="TIGR01730">
    <property type="entry name" value="RND_mfp"/>
    <property type="match status" value="1"/>
</dbReference>
<keyword evidence="2" id="KW-0175">Coiled coil</keyword>
<dbReference type="Gene3D" id="1.10.287.470">
    <property type="entry name" value="Helix hairpin bin"/>
    <property type="match status" value="1"/>
</dbReference>
<keyword evidence="3" id="KW-0732">Signal</keyword>
<accession>A0ABW8JXE5</accession>
<evidence type="ECO:0000313" key="5">
    <source>
        <dbReference type="EMBL" id="MFK2904915.1"/>
    </source>
</evidence>
<feature type="chain" id="PRO_5045301957" evidence="3">
    <location>
        <begin position="40"/>
        <end position="297"/>
    </location>
</feature>
<dbReference type="PANTHER" id="PTHR30469:SF15">
    <property type="entry name" value="HLYD FAMILY OF SECRETION PROTEINS"/>
    <property type="match status" value="1"/>
</dbReference>
<dbReference type="SUPFAM" id="SSF111369">
    <property type="entry name" value="HlyD-like secretion proteins"/>
    <property type="match status" value="1"/>
</dbReference>
<comment type="caution">
    <text evidence="5">The sequence shown here is derived from an EMBL/GenBank/DDBJ whole genome shotgun (WGS) entry which is preliminary data.</text>
</comment>
<dbReference type="RefSeq" id="WP_404633866.1">
    <property type="nucleotide sequence ID" value="NZ_JADIKM010000003.1"/>
</dbReference>
<dbReference type="Pfam" id="PF25973">
    <property type="entry name" value="BSH_CzcB"/>
    <property type="match status" value="1"/>
</dbReference>
<feature type="coiled-coil region" evidence="2">
    <location>
        <begin position="136"/>
        <end position="170"/>
    </location>
</feature>
<dbReference type="InterPro" id="IPR006143">
    <property type="entry name" value="RND_pump_MFP"/>
</dbReference>
<comment type="similarity">
    <text evidence="1">Belongs to the membrane fusion protein (MFP) (TC 8.A.1) family.</text>
</comment>
<evidence type="ECO:0000259" key="4">
    <source>
        <dbReference type="Pfam" id="PF25973"/>
    </source>
</evidence>
<dbReference type="Gene3D" id="2.40.30.170">
    <property type="match status" value="1"/>
</dbReference>
<proteinExistence type="inferred from homology"/>